<reference evidence="3" key="3">
    <citation type="submission" date="2018-10" db="EMBL/GenBank/DDBJ databases">
        <authorList>
            <person name="Whitman W."/>
            <person name="Huntemann M."/>
            <person name="Clum A."/>
            <person name="Pillay M."/>
            <person name="Palaniappan K."/>
            <person name="Varghese N."/>
            <person name="Mikhailova N."/>
            <person name="Stamatis D."/>
            <person name="Reddy T."/>
            <person name="Daum C."/>
            <person name="Shapiro N."/>
            <person name="Ivanova N."/>
            <person name="Kyrpides N."/>
            <person name="Woyke T."/>
        </authorList>
    </citation>
    <scope>NUCLEOTIDE SEQUENCE</scope>
    <source>
        <strain evidence="3">CGMCC 1.10124</strain>
    </source>
</reference>
<feature type="region of interest" description="Disordered" evidence="1">
    <location>
        <begin position="24"/>
        <end position="52"/>
    </location>
</feature>
<dbReference type="PROSITE" id="PS51318">
    <property type="entry name" value="TAT"/>
    <property type="match status" value="1"/>
</dbReference>
<dbReference type="Proteomes" id="UP000282007">
    <property type="component" value="Chromosome"/>
</dbReference>
<evidence type="ECO:0000256" key="1">
    <source>
        <dbReference type="SAM" id="MobiDB-lite"/>
    </source>
</evidence>
<evidence type="ECO:0000313" key="5">
    <source>
        <dbReference type="Proteomes" id="UP000282007"/>
    </source>
</evidence>
<proteinExistence type="predicted"/>
<organism evidence="3 4">
    <name type="scientific">Haloplanus aerogenes</name>
    <dbReference type="NCBI Taxonomy" id="660522"/>
    <lineage>
        <taxon>Archaea</taxon>
        <taxon>Methanobacteriati</taxon>
        <taxon>Methanobacteriota</taxon>
        <taxon>Stenosarchaea group</taxon>
        <taxon>Halobacteria</taxon>
        <taxon>Halobacteriales</taxon>
        <taxon>Haloferacaceae</taxon>
        <taxon>Haloplanus</taxon>
    </lineage>
</organism>
<gene>
    <name evidence="3" type="ORF">ATH50_1714</name>
    <name evidence="2" type="ORF">DU502_13305</name>
</gene>
<dbReference type="EMBL" id="REFS01000003">
    <property type="protein sequence ID" value="RMB18263.1"/>
    <property type="molecule type" value="Genomic_DNA"/>
</dbReference>
<dbReference type="AlphaFoldDB" id="A0A3M0DSB4"/>
<dbReference type="RefSeq" id="WP_121920358.1">
    <property type="nucleotide sequence ID" value="NZ_CP034145.1"/>
</dbReference>
<dbReference type="InterPro" id="IPR006311">
    <property type="entry name" value="TAT_signal"/>
</dbReference>
<keyword evidence="5" id="KW-1185">Reference proteome</keyword>
<dbReference type="PROSITE" id="PS51257">
    <property type="entry name" value="PROKAR_LIPOPROTEIN"/>
    <property type="match status" value="1"/>
</dbReference>
<evidence type="ECO:0000313" key="3">
    <source>
        <dbReference type="EMBL" id="RMB18263.1"/>
    </source>
</evidence>
<dbReference type="EMBL" id="CP034145">
    <property type="protein sequence ID" value="AZH26279.1"/>
    <property type="molecule type" value="Genomic_DNA"/>
</dbReference>
<feature type="compositionally biased region" description="Low complexity" evidence="1">
    <location>
        <begin position="28"/>
        <end position="39"/>
    </location>
</feature>
<reference evidence="3 4" key="1">
    <citation type="journal article" date="2015" name="Stand. Genomic Sci.">
        <title>Genomic Encyclopedia of Bacterial and Archaeal Type Strains, Phase III: the genomes of soil and plant-associated and newly described type strains.</title>
        <authorList>
            <person name="Whitman W.B."/>
            <person name="Woyke T."/>
            <person name="Klenk H.P."/>
            <person name="Zhou Y."/>
            <person name="Lilburn T.G."/>
            <person name="Beck B.J."/>
            <person name="De Vos P."/>
            <person name="Vandamme P."/>
            <person name="Eisen J.A."/>
            <person name="Garrity G."/>
            <person name="Hugenholtz P."/>
            <person name="Kyrpides N.C."/>
        </authorList>
    </citation>
    <scope>NUCLEOTIDE SEQUENCE [LARGE SCALE GENOMIC DNA]</scope>
    <source>
        <strain evidence="3 4">CGMCC 1.10124</strain>
    </source>
</reference>
<dbReference type="KEGG" id="haer:DU502_13305"/>
<protein>
    <submittedName>
        <fullName evidence="3">Uncharacterized protein</fullName>
    </submittedName>
</protein>
<dbReference type="OrthoDB" id="346444at2157"/>
<reference evidence="2 5" key="2">
    <citation type="submission" date="2018-07" db="EMBL/GenBank/DDBJ databases">
        <title>Genome sequences of Haloplanus aerogenes JCM 16430T.</title>
        <authorList>
            <person name="Kim Y.B."/>
            <person name="Roh S.W."/>
        </authorList>
    </citation>
    <scope>NUCLEOTIDE SEQUENCE [LARGE SCALE GENOMIC DNA]</scope>
    <source>
        <strain evidence="2 5">JCM 16430</strain>
    </source>
</reference>
<dbReference type="Proteomes" id="UP000277326">
    <property type="component" value="Unassembled WGS sequence"/>
</dbReference>
<evidence type="ECO:0000313" key="2">
    <source>
        <dbReference type="EMBL" id="AZH26279.1"/>
    </source>
</evidence>
<accession>A0A3M0DSB4</accession>
<evidence type="ECO:0000313" key="4">
    <source>
        <dbReference type="Proteomes" id="UP000277326"/>
    </source>
</evidence>
<dbReference type="GeneID" id="38472281"/>
<name>A0A3M0DSB4_9EURY</name>
<sequence>MPPTVSRRRLLASSAVTVGSLAGCLSASPESEPTTSPSRSPDRTPTRTDTDDGTLRIDALSVADFVVYPLAGNHPHVHRRTGTQYVIVRVATSLDETAVRERLTLELDGESVPLAERQPVPWERETVDLAFAVSKTATVDEGRVLFDGTAVRSLAAATVERLNDPPVFEVAEPSVSPTEIEAGQRVDATVRVDVTNTGGAGTFGASLGSSYLSGSKTLTATLDAGTERELTGEIRIVGGDDAPTVSLDWGTDEWTTTVPVVGTATAGSPSPTPTP</sequence>
<feature type="compositionally biased region" description="Basic and acidic residues" evidence="1">
    <location>
        <begin position="40"/>
        <end position="52"/>
    </location>
</feature>